<dbReference type="KEGG" id="phn:PAEH1_05665"/>
<accession>A0A1U9JZP4</accession>
<dbReference type="STRING" id="643674.PAEH1_05665"/>
<dbReference type="SUPFAM" id="SSF51569">
    <property type="entry name" value="Aldolase"/>
    <property type="match status" value="1"/>
</dbReference>
<evidence type="ECO:0000256" key="2">
    <source>
        <dbReference type="ARBA" id="ARBA00022679"/>
    </source>
</evidence>
<evidence type="ECO:0000256" key="3">
    <source>
        <dbReference type="ARBA" id="ARBA00022723"/>
    </source>
</evidence>
<dbReference type="EMBL" id="CP019697">
    <property type="protein sequence ID" value="AQS51189.1"/>
    <property type="molecule type" value="Genomic_DNA"/>
</dbReference>
<evidence type="ECO:0000313" key="7">
    <source>
        <dbReference type="EMBL" id="AQS51189.1"/>
    </source>
</evidence>
<organism evidence="7 8">
    <name type="scientific">Paenalcaligenes hominis</name>
    <dbReference type="NCBI Taxonomy" id="643674"/>
    <lineage>
        <taxon>Bacteria</taxon>
        <taxon>Pseudomonadati</taxon>
        <taxon>Pseudomonadota</taxon>
        <taxon>Betaproteobacteria</taxon>
        <taxon>Burkholderiales</taxon>
        <taxon>Alcaligenaceae</taxon>
        <taxon>Paenalcaligenes</taxon>
    </lineage>
</organism>
<dbReference type="Proteomes" id="UP000189369">
    <property type="component" value="Chromosome"/>
</dbReference>
<feature type="domain" description="Pyruvate carboxyltransferase" evidence="6">
    <location>
        <begin position="12"/>
        <end position="281"/>
    </location>
</feature>
<proteinExistence type="inferred from homology"/>
<gene>
    <name evidence="7" type="ORF">PAEH1_05665</name>
</gene>
<dbReference type="GO" id="GO:0004419">
    <property type="term" value="F:hydroxymethylglutaryl-CoA lyase activity"/>
    <property type="evidence" value="ECO:0007669"/>
    <property type="project" value="TreeGrafter"/>
</dbReference>
<dbReference type="GO" id="GO:0046872">
    <property type="term" value="F:metal ion binding"/>
    <property type="evidence" value="ECO:0007669"/>
    <property type="project" value="UniProtKB-KW"/>
</dbReference>
<dbReference type="OrthoDB" id="9784013at2"/>
<dbReference type="Gene3D" id="3.20.20.70">
    <property type="entry name" value="Aldolase class I"/>
    <property type="match status" value="1"/>
</dbReference>
<protein>
    <submittedName>
        <fullName evidence="7">Hydroxymethylglutaryl-CoA lyase</fullName>
    </submittedName>
</protein>
<dbReference type="PROSITE" id="PS00815">
    <property type="entry name" value="AIPM_HOMOCIT_SYNTH_1"/>
    <property type="match status" value="1"/>
</dbReference>
<dbReference type="InterPro" id="IPR013785">
    <property type="entry name" value="Aldolase_TIM"/>
</dbReference>
<keyword evidence="2 5" id="KW-0808">Transferase</keyword>
<dbReference type="GO" id="GO:0006552">
    <property type="term" value="P:L-leucine catabolic process"/>
    <property type="evidence" value="ECO:0007669"/>
    <property type="project" value="TreeGrafter"/>
</dbReference>
<dbReference type="PANTHER" id="PTHR42738">
    <property type="entry name" value="HYDROXYMETHYLGLUTARYL-COA LYASE"/>
    <property type="match status" value="1"/>
</dbReference>
<dbReference type="InterPro" id="IPR043594">
    <property type="entry name" value="HMGL"/>
</dbReference>
<reference evidence="7 8" key="1">
    <citation type="submission" date="2017-01" db="EMBL/GenBank/DDBJ databases">
        <title>Complete Genome Sequence of Paenalcaligenes hominis, Isolated from a paraplegic Patient with neurogenic bladder.</title>
        <authorList>
            <person name="Mukhopadhyay R."/>
            <person name="Joaquin J."/>
            <person name="Hogue R."/>
            <person name="Kilaru A."/>
            <person name="Jospin G."/>
            <person name="Mars K."/>
            <person name="Eisen J.A."/>
            <person name="Chaturvedi V."/>
        </authorList>
    </citation>
    <scope>NUCLEOTIDE SEQUENCE [LARGE SCALE GENOMIC DNA]</scope>
    <source>
        <strain evidence="7 8">15S00501</strain>
    </source>
</reference>
<dbReference type="InterPro" id="IPR002034">
    <property type="entry name" value="AIPM/Hcit_synth_CS"/>
</dbReference>
<evidence type="ECO:0000313" key="8">
    <source>
        <dbReference type="Proteomes" id="UP000189369"/>
    </source>
</evidence>
<dbReference type="Pfam" id="PF00682">
    <property type="entry name" value="HMGL-like"/>
    <property type="match status" value="1"/>
</dbReference>
<evidence type="ECO:0000256" key="5">
    <source>
        <dbReference type="RuleBase" id="RU003523"/>
    </source>
</evidence>
<keyword evidence="4 7" id="KW-0456">Lyase</keyword>
<dbReference type="GO" id="GO:0046912">
    <property type="term" value="F:acyltransferase activity, acyl groups converted into alkyl on transfer"/>
    <property type="evidence" value="ECO:0007669"/>
    <property type="project" value="InterPro"/>
</dbReference>
<sequence length="308" mass="33037">MNLATIYPAQQLCLREVGLRDGLQLVKQFPTTADKKAWIQQEHQAGVRYFEVGSFLPAHRFPQFADVRELIEFAKTLDHSVVSALVLNERGVVDALTTAVDEIMYVVSATEQHSLANSGKTRAQAIELLQRAVALRDEQAHPAIISTGISMAFGCSLAGRVNPDEVLDLIGQCFEAGADMVALADTVGYANPQQVRALMRAALNAFPNQAIGLHLHDTRGLALANATVALEEGVRILDGSLAGLGGCPFAPGATGNVVFEDLVYLCDSMELHTGIDLEGLLKTRHLVAASMPHEPLQGALAQAGLPRR</sequence>
<dbReference type="PROSITE" id="PS50991">
    <property type="entry name" value="PYR_CT"/>
    <property type="match status" value="1"/>
</dbReference>
<evidence type="ECO:0000259" key="6">
    <source>
        <dbReference type="PROSITE" id="PS50991"/>
    </source>
</evidence>
<name>A0A1U9JZP4_9BURK</name>
<dbReference type="AlphaFoldDB" id="A0A1U9JZP4"/>
<dbReference type="GO" id="GO:0046951">
    <property type="term" value="P:ketone body biosynthetic process"/>
    <property type="evidence" value="ECO:0007669"/>
    <property type="project" value="TreeGrafter"/>
</dbReference>
<dbReference type="InterPro" id="IPR000891">
    <property type="entry name" value="PYR_CT"/>
</dbReference>
<dbReference type="PANTHER" id="PTHR42738:SF7">
    <property type="entry name" value="HYDROXYMETHYLGLUTARYL-COA LYASE"/>
    <property type="match status" value="1"/>
</dbReference>
<keyword evidence="3" id="KW-0479">Metal-binding</keyword>
<evidence type="ECO:0000256" key="1">
    <source>
        <dbReference type="ARBA" id="ARBA00009405"/>
    </source>
</evidence>
<evidence type="ECO:0000256" key="4">
    <source>
        <dbReference type="ARBA" id="ARBA00023239"/>
    </source>
</evidence>
<comment type="similarity">
    <text evidence="5">Belongs to the alpha-IPM synthase/homocitrate synthase family.</text>
</comment>
<dbReference type="CDD" id="cd07938">
    <property type="entry name" value="DRE_TIM_HMGL"/>
    <property type="match status" value="1"/>
</dbReference>
<comment type="similarity">
    <text evidence="1">Belongs to the HMG-CoA lyase family.</text>
</comment>